<evidence type="ECO:0000313" key="3">
    <source>
        <dbReference type="Proteomes" id="UP000001013"/>
    </source>
</evidence>
<name>Q8U056_PYRFU</name>
<protein>
    <recommendedName>
        <fullName evidence="4">Cell wall-binding repeat 2 family protein</fullName>
    </recommendedName>
</protein>
<dbReference type="PATRIC" id="fig|186497.12.peg.1831"/>
<evidence type="ECO:0000313" key="2">
    <source>
        <dbReference type="EMBL" id="AAL81885.1"/>
    </source>
</evidence>
<dbReference type="eggNOG" id="arCOG00388">
    <property type="taxonomic scope" value="Archaea"/>
</dbReference>
<evidence type="ECO:0000256" key="1">
    <source>
        <dbReference type="SAM" id="Coils"/>
    </source>
</evidence>
<dbReference type="OrthoDB" id="86217at2157"/>
<reference evidence="2 3" key="1">
    <citation type="journal article" date="1999" name="Genetics">
        <title>Divergence of the hyperthermophilic archaea Pyrococcus furiosus and P. horikoshii inferred from complete genomic sequences.</title>
        <authorList>
            <person name="Maeder D.L."/>
            <person name="Weiss R.B."/>
            <person name="Dunn D.M."/>
            <person name="Cherry J.L."/>
            <person name="Gonzalez J.M."/>
            <person name="DiRuggiero J."/>
            <person name="Robb F.T."/>
        </authorList>
    </citation>
    <scope>NUCLEOTIDE SEQUENCE [LARGE SCALE GENOMIC DNA]</scope>
    <source>
        <strain evidence="3">ATCC 43587 / DSM 3638 / JCM 8422 / Vc1</strain>
    </source>
</reference>
<dbReference type="RefSeq" id="WP_011012902.1">
    <property type="nucleotide sequence ID" value="NC_003413.1"/>
</dbReference>
<gene>
    <name evidence="2" type="ordered locus">PF1761</name>
</gene>
<evidence type="ECO:0008006" key="4">
    <source>
        <dbReference type="Google" id="ProtNLM"/>
    </source>
</evidence>
<dbReference type="GeneID" id="1469640"/>
<keyword evidence="3" id="KW-1185">Reference proteome</keyword>
<dbReference type="KEGG" id="pfu:PF1761"/>
<dbReference type="HOGENOM" id="CLU_054697_2_0_2"/>
<dbReference type="STRING" id="186497.PF1761"/>
<sequence length="388" mass="43566">MRGVLSLLVVAMLVLSMGVVPGVTAATSTTAEYSSVVILVSDNEADVTLAEKIAEVLNASVVVTKWGVYEENVTAEITSLDPDLVIIIGGPRAVVKAYEEDLEALGITYIRAWGNTRVETAVDAVNKISQMFPGFEKKVRVAIVHGWDLAGIIHLRGKKFMIPIFIKDSNVSITIINKFNGVEIIKNRQHEKIMEKIKEKIRERVKNVTEEVIENITQNIAERAINLAEERVNLAEELVNNMTQQNVTIPGVIPLLENAKRHLEEAKKAYEEGYYGRAYGLAVASKNIAEVVIRRVSEKFDEKFAKDIAFKLRVRVRVLEMVALRLQAKGANVTEILDKIEQAKEALKNKDIDTARQLIAEIEKELRMKIREMIVTKKLRKKVKKNEV</sequence>
<keyword evidence="1" id="KW-0175">Coiled coil</keyword>
<feature type="coiled-coil region" evidence="1">
    <location>
        <begin position="218"/>
        <end position="245"/>
    </location>
</feature>
<dbReference type="AlphaFoldDB" id="Q8U056"/>
<organism evidence="2 3">
    <name type="scientific">Pyrococcus furiosus (strain ATCC 43587 / DSM 3638 / JCM 8422 / Vc1)</name>
    <dbReference type="NCBI Taxonomy" id="186497"/>
    <lineage>
        <taxon>Archaea</taxon>
        <taxon>Methanobacteriati</taxon>
        <taxon>Methanobacteriota</taxon>
        <taxon>Thermococci</taxon>
        <taxon>Thermococcales</taxon>
        <taxon>Thermococcaceae</taxon>
        <taxon>Pyrococcus</taxon>
    </lineage>
</organism>
<accession>Q8U056</accession>
<dbReference type="PaxDb" id="186497-PF1761"/>
<feature type="coiled-coil region" evidence="1">
    <location>
        <begin position="330"/>
        <end position="372"/>
    </location>
</feature>
<dbReference type="Proteomes" id="UP000001013">
    <property type="component" value="Chromosome"/>
</dbReference>
<dbReference type="PhylomeDB" id="Q8U056"/>
<proteinExistence type="predicted"/>
<dbReference type="EMBL" id="AE009950">
    <property type="protein sequence ID" value="AAL81885.1"/>
    <property type="molecule type" value="Genomic_DNA"/>
</dbReference>